<protein>
    <submittedName>
        <fullName evidence="2">Uncharacterized protein</fullName>
    </submittedName>
</protein>
<proteinExistence type="predicted"/>
<organism evidence="2 3">
    <name type="scientific">Azospira oryzae</name>
    <dbReference type="NCBI Taxonomy" id="146939"/>
    <lineage>
        <taxon>Bacteria</taxon>
        <taxon>Pseudomonadati</taxon>
        <taxon>Pseudomonadota</taxon>
        <taxon>Betaproteobacteria</taxon>
        <taxon>Rhodocyclales</taxon>
        <taxon>Rhodocyclaceae</taxon>
        <taxon>Azospira</taxon>
    </lineage>
</organism>
<evidence type="ECO:0000313" key="3">
    <source>
        <dbReference type="Proteomes" id="UP000292136"/>
    </source>
</evidence>
<keyword evidence="1" id="KW-0812">Transmembrane</keyword>
<gene>
    <name evidence="2" type="ORF">EV678_1445</name>
</gene>
<reference evidence="2 3" key="1">
    <citation type="submission" date="2019-02" db="EMBL/GenBank/DDBJ databases">
        <title>Genomic Encyclopedia of Type Strains, Phase IV (KMG-IV): sequencing the most valuable type-strain genomes for metagenomic binning, comparative biology and taxonomic classification.</title>
        <authorList>
            <person name="Goeker M."/>
        </authorList>
    </citation>
    <scope>NUCLEOTIDE SEQUENCE [LARGE SCALE GENOMIC DNA]</scope>
    <source>
        <strain evidence="2 3">DSM 21223</strain>
    </source>
</reference>
<dbReference type="RefSeq" id="WP_130459007.1">
    <property type="nucleotide sequence ID" value="NZ_SHKM01000001.1"/>
</dbReference>
<evidence type="ECO:0000256" key="1">
    <source>
        <dbReference type="SAM" id="Phobius"/>
    </source>
</evidence>
<accession>A0ABY0IUF9</accession>
<feature type="transmembrane region" description="Helical" evidence="1">
    <location>
        <begin position="37"/>
        <end position="55"/>
    </location>
</feature>
<keyword evidence="1" id="KW-0472">Membrane</keyword>
<keyword evidence="1" id="KW-1133">Transmembrane helix</keyword>
<keyword evidence="3" id="KW-1185">Reference proteome</keyword>
<sequence>MKIYYSSEFIGKLKPKLVVHTALAVLFYFLVYDLSKGVFFIFLGAYCISIGIKSFHLVKYHRHLPIADYDETGIVVLVGYRLAIPAERIGSVEFSQHKLTFVLKDGKRVGTQLRDMMPHDDFDRLVEFFTARFPHQQIA</sequence>
<evidence type="ECO:0000313" key="2">
    <source>
        <dbReference type="EMBL" id="RZT90625.1"/>
    </source>
</evidence>
<comment type="caution">
    <text evidence="2">The sequence shown here is derived from an EMBL/GenBank/DDBJ whole genome shotgun (WGS) entry which is preliminary data.</text>
</comment>
<feature type="transmembrane region" description="Helical" evidence="1">
    <location>
        <begin position="12"/>
        <end position="31"/>
    </location>
</feature>
<name>A0ABY0IUF9_9RHOO</name>
<dbReference type="Proteomes" id="UP000292136">
    <property type="component" value="Unassembled WGS sequence"/>
</dbReference>
<dbReference type="EMBL" id="SHKM01000001">
    <property type="protein sequence ID" value="RZT90625.1"/>
    <property type="molecule type" value="Genomic_DNA"/>
</dbReference>